<evidence type="ECO:0000313" key="5">
    <source>
        <dbReference type="Proteomes" id="UP001597493"/>
    </source>
</evidence>
<name>A0ABW5R3P6_9BACL</name>
<feature type="chain" id="PRO_5046126608" evidence="2">
    <location>
        <begin position="30"/>
        <end position="329"/>
    </location>
</feature>
<feature type="domain" description="Copper amine oxidase-like N-terminal" evidence="3">
    <location>
        <begin position="47"/>
        <end position="119"/>
    </location>
</feature>
<dbReference type="Pfam" id="PF07833">
    <property type="entry name" value="Cu_amine_oxidN1"/>
    <property type="match status" value="1"/>
</dbReference>
<protein>
    <submittedName>
        <fullName evidence="4">Stalk domain-containing protein</fullName>
    </submittedName>
</protein>
<evidence type="ECO:0000256" key="2">
    <source>
        <dbReference type="SAM" id="SignalP"/>
    </source>
</evidence>
<keyword evidence="5" id="KW-1185">Reference proteome</keyword>
<feature type="signal peptide" evidence="2">
    <location>
        <begin position="1"/>
        <end position="29"/>
    </location>
</feature>
<reference evidence="5" key="1">
    <citation type="journal article" date="2019" name="Int. J. Syst. Evol. Microbiol.">
        <title>The Global Catalogue of Microorganisms (GCM) 10K type strain sequencing project: providing services to taxonomists for standard genome sequencing and annotation.</title>
        <authorList>
            <consortium name="The Broad Institute Genomics Platform"/>
            <consortium name="The Broad Institute Genome Sequencing Center for Infectious Disease"/>
            <person name="Wu L."/>
            <person name="Ma J."/>
        </authorList>
    </citation>
    <scope>NUCLEOTIDE SEQUENCE [LARGE SCALE GENOMIC DNA]</scope>
    <source>
        <strain evidence="5">TISTR 1827</strain>
    </source>
</reference>
<keyword evidence="2" id="KW-0732">Signal</keyword>
<organism evidence="4 5">
    <name type="scientific">Paenibacillus thailandensis</name>
    <dbReference type="NCBI Taxonomy" id="393250"/>
    <lineage>
        <taxon>Bacteria</taxon>
        <taxon>Bacillati</taxon>
        <taxon>Bacillota</taxon>
        <taxon>Bacilli</taxon>
        <taxon>Bacillales</taxon>
        <taxon>Paenibacillaceae</taxon>
        <taxon>Paenibacillus</taxon>
    </lineage>
</organism>
<accession>A0ABW5R3P6</accession>
<dbReference type="RefSeq" id="WP_379279126.1">
    <property type="nucleotide sequence ID" value="NZ_JBHUGT010000039.1"/>
</dbReference>
<dbReference type="SUPFAM" id="SSF55383">
    <property type="entry name" value="Copper amine oxidase, domain N"/>
    <property type="match status" value="1"/>
</dbReference>
<evidence type="ECO:0000259" key="3">
    <source>
        <dbReference type="Pfam" id="PF07833"/>
    </source>
</evidence>
<keyword evidence="1" id="KW-0175">Coiled coil</keyword>
<comment type="caution">
    <text evidence="4">The sequence shown here is derived from an EMBL/GenBank/DDBJ whole genome shotgun (WGS) entry which is preliminary data.</text>
</comment>
<dbReference type="EMBL" id="JBHUMY010000041">
    <property type="protein sequence ID" value="MFD2663333.1"/>
    <property type="molecule type" value="Genomic_DNA"/>
</dbReference>
<proteinExistence type="predicted"/>
<feature type="coiled-coil region" evidence="1">
    <location>
        <begin position="104"/>
        <end position="163"/>
    </location>
</feature>
<dbReference type="InterPro" id="IPR012854">
    <property type="entry name" value="Cu_amine_oxidase-like_N"/>
</dbReference>
<dbReference type="InterPro" id="IPR036582">
    <property type="entry name" value="Mao_N_sf"/>
</dbReference>
<dbReference type="Gene3D" id="3.30.457.10">
    <property type="entry name" value="Copper amine oxidase-like, N-terminal domain"/>
    <property type="match status" value="1"/>
</dbReference>
<evidence type="ECO:0000256" key="1">
    <source>
        <dbReference type="SAM" id="Coils"/>
    </source>
</evidence>
<sequence>MRLWKKPMVIAAASAVLVSGALMTNTTFAAEAQKKLTAVYSDIVIKFNGSTVSTDSATEPFIVNGTTFVPVRLIGEATGSTVTWDQTTKTINIADDSSANQETVNSLTQQLAEAQIQLADKEAEIAELTSQLAAALEDDEADIDDLESDIQDDYEDYEDTEASISLSGDEDEIEVTIEVDEDGWDDLSTSKQTSYLQDIVDDILDVYEDAAVEGTVENDDSDTLASFETDSSGDVDMVDEDMDIGDLEDQLNDDWGDYQDVNWDIYVSGDEDEMTIEVYVAEEDWDELSTTNINNFQDNVMDDAEDAFPDADIEGIIYSVDDGSELDTF</sequence>
<evidence type="ECO:0000313" key="4">
    <source>
        <dbReference type="EMBL" id="MFD2663333.1"/>
    </source>
</evidence>
<gene>
    <name evidence="4" type="ORF">ACFSW5_24140</name>
</gene>
<dbReference type="Proteomes" id="UP001597493">
    <property type="component" value="Unassembled WGS sequence"/>
</dbReference>